<evidence type="ECO:0000256" key="4">
    <source>
        <dbReference type="RuleBase" id="RU369096"/>
    </source>
</evidence>
<comment type="similarity">
    <text evidence="2 4">Belongs to the SPP2 family.</text>
</comment>
<keyword evidence="3 4" id="KW-0539">Nucleus</keyword>
<feature type="compositionally biased region" description="Basic and acidic residues" evidence="5">
    <location>
        <begin position="441"/>
        <end position="457"/>
    </location>
</feature>
<dbReference type="OrthoDB" id="5577072at2759"/>
<sequence length="463" mass="53281">MASGITFSLGSSKTVSTQARDRGSSPTTQKNGTKRSHASLDDDSDDEATPAKQSVTHFDSKGAYNSQKPIKEQAPLVIKAQKNRDWRDSSKAAQAQRRAKYGLPSKDSEDQAKSREEELKRLENANKPTFGLNVKSHAPSTEESAETVVTRANINGANSNNTKGESPPRKPRTDDERALDALLGIKQQSDLTIPAATEEEAFQQDFRNAPPMATLEQYAATPVEEFGAALLRGMGWKEGYGIGTQKGEKSKAAKVLERRPALLGIGAKEDAAVKEEMGAWGRGTRGGKPAQVYNPVVMRNKKTGEEVTEEELQTKKEEQSIRADRYALEDKRKAGDWDQVKSEGRRRRDELSDEEYERRRRDKRKEEVRRERDGDRTDDRPRSRDRDDRRDRDRHGERRDRDSDRDRARNRDRDRDRERYRDGYRDECRDRDHRERHHHTDHRDKDRDRDKNGESHHDRRRRR</sequence>
<dbReference type="GO" id="GO:0005681">
    <property type="term" value="C:spliceosomal complex"/>
    <property type="evidence" value="ECO:0007669"/>
    <property type="project" value="UniProtKB-UniRule"/>
</dbReference>
<protein>
    <recommendedName>
        <fullName evidence="4">Pre-mRNA-splicing factor</fullName>
    </recommendedName>
</protein>
<evidence type="ECO:0000259" key="6">
    <source>
        <dbReference type="PROSITE" id="PS50174"/>
    </source>
</evidence>
<evidence type="ECO:0000256" key="1">
    <source>
        <dbReference type="ARBA" id="ARBA00004123"/>
    </source>
</evidence>
<feature type="compositionally biased region" description="Basic and acidic residues" evidence="5">
    <location>
        <begin position="166"/>
        <end position="176"/>
    </location>
</feature>
<feature type="compositionally biased region" description="Basic and acidic residues" evidence="5">
    <location>
        <begin position="312"/>
        <end position="433"/>
    </location>
</feature>
<feature type="domain" description="G-patch" evidence="6">
    <location>
        <begin position="223"/>
        <end position="270"/>
    </location>
</feature>
<comment type="function">
    <text evidence="4">Involved in spliceosome maturation and the first step of pre-mRNA splicing.</text>
</comment>
<comment type="subcellular location">
    <subcellularLocation>
        <location evidence="1 4">Nucleus</location>
    </subcellularLocation>
</comment>
<comment type="caution">
    <text evidence="7">The sequence shown here is derived from an EMBL/GenBank/DDBJ whole genome shotgun (WGS) entry which is preliminary data.</text>
</comment>
<feature type="compositionally biased region" description="Basic and acidic residues" evidence="5">
    <location>
        <begin position="106"/>
        <end position="124"/>
    </location>
</feature>
<dbReference type="PANTHER" id="PTHR15818:SF2">
    <property type="entry name" value="G-PATCH DOMAIN AND KOW MOTIFS-CONTAINING PROTEIN"/>
    <property type="match status" value="1"/>
</dbReference>
<dbReference type="EMBL" id="ML996081">
    <property type="protein sequence ID" value="KAF2156884.1"/>
    <property type="molecule type" value="Genomic_DNA"/>
</dbReference>
<evidence type="ECO:0000256" key="5">
    <source>
        <dbReference type="SAM" id="MobiDB-lite"/>
    </source>
</evidence>
<dbReference type="InterPro" id="IPR026822">
    <property type="entry name" value="Spp2/MOS2_G-patch"/>
</dbReference>
<organism evidence="7 8">
    <name type="scientific">Myriangium duriaei CBS 260.36</name>
    <dbReference type="NCBI Taxonomy" id="1168546"/>
    <lineage>
        <taxon>Eukaryota</taxon>
        <taxon>Fungi</taxon>
        <taxon>Dikarya</taxon>
        <taxon>Ascomycota</taxon>
        <taxon>Pezizomycotina</taxon>
        <taxon>Dothideomycetes</taxon>
        <taxon>Dothideomycetidae</taxon>
        <taxon>Myriangiales</taxon>
        <taxon>Myriangiaceae</taxon>
        <taxon>Myriangium</taxon>
    </lineage>
</organism>
<feature type="compositionally biased region" description="Polar residues" evidence="5">
    <location>
        <begin position="150"/>
        <end position="164"/>
    </location>
</feature>
<evidence type="ECO:0000313" key="8">
    <source>
        <dbReference type="Proteomes" id="UP000799439"/>
    </source>
</evidence>
<dbReference type="InterPro" id="IPR000467">
    <property type="entry name" value="G_patch_dom"/>
</dbReference>
<keyword evidence="4" id="KW-0508">mRNA splicing</keyword>
<evidence type="ECO:0000256" key="2">
    <source>
        <dbReference type="ARBA" id="ARBA00008576"/>
    </source>
</evidence>
<accession>A0A9P4MP53</accession>
<dbReference type="Pfam" id="PF12656">
    <property type="entry name" value="G-patch_2"/>
    <property type="match status" value="1"/>
</dbReference>
<keyword evidence="4" id="KW-0507">mRNA processing</keyword>
<dbReference type="InterPro" id="IPR045166">
    <property type="entry name" value="Spp2-like"/>
</dbReference>
<reference evidence="7" key="1">
    <citation type="journal article" date="2020" name="Stud. Mycol.">
        <title>101 Dothideomycetes genomes: a test case for predicting lifestyles and emergence of pathogens.</title>
        <authorList>
            <person name="Haridas S."/>
            <person name="Albert R."/>
            <person name="Binder M."/>
            <person name="Bloem J."/>
            <person name="Labutti K."/>
            <person name="Salamov A."/>
            <person name="Andreopoulos B."/>
            <person name="Baker S."/>
            <person name="Barry K."/>
            <person name="Bills G."/>
            <person name="Bluhm B."/>
            <person name="Cannon C."/>
            <person name="Castanera R."/>
            <person name="Culley D."/>
            <person name="Daum C."/>
            <person name="Ezra D."/>
            <person name="Gonzalez J."/>
            <person name="Henrissat B."/>
            <person name="Kuo A."/>
            <person name="Liang C."/>
            <person name="Lipzen A."/>
            <person name="Lutzoni F."/>
            <person name="Magnuson J."/>
            <person name="Mondo S."/>
            <person name="Nolan M."/>
            <person name="Ohm R."/>
            <person name="Pangilinan J."/>
            <person name="Park H.-J."/>
            <person name="Ramirez L."/>
            <person name="Alfaro M."/>
            <person name="Sun H."/>
            <person name="Tritt A."/>
            <person name="Yoshinaga Y."/>
            <person name="Zwiers L.-H."/>
            <person name="Turgeon B."/>
            <person name="Goodwin S."/>
            <person name="Spatafora J."/>
            <person name="Crous P."/>
            <person name="Grigoriev I."/>
        </authorList>
    </citation>
    <scope>NUCLEOTIDE SEQUENCE</scope>
    <source>
        <strain evidence="7">CBS 260.36</strain>
    </source>
</reference>
<proteinExistence type="inferred from homology"/>
<evidence type="ECO:0000313" key="7">
    <source>
        <dbReference type="EMBL" id="KAF2156884.1"/>
    </source>
</evidence>
<dbReference type="GO" id="GO:0003676">
    <property type="term" value="F:nucleic acid binding"/>
    <property type="evidence" value="ECO:0007669"/>
    <property type="project" value="InterPro"/>
</dbReference>
<keyword evidence="4" id="KW-0747">Spliceosome</keyword>
<keyword evidence="8" id="KW-1185">Reference proteome</keyword>
<dbReference type="PANTHER" id="PTHR15818">
    <property type="entry name" value="G PATCH AND KOW-CONTAINING"/>
    <property type="match status" value="1"/>
</dbReference>
<feature type="compositionally biased region" description="Polar residues" evidence="5">
    <location>
        <begin position="1"/>
        <end position="31"/>
    </location>
</feature>
<dbReference type="AlphaFoldDB" id="A0A9P4MP53"/>
<dbReference type="Proteomes" id="UP000799439">
    <property type="component" value="Unassembled WGS sequence"/>
</dbReference>
<name>A0A9P4MP53_9PEZI</name>
<feature type="compositionally biased region" description="Polar residues" evidence="5">
    <location>
        <begin position="51"/>
        <end position="68"/>
    </location>
</feature>
<dbReference type="GO" id="GO:0000398">
    <property type="term" value="P:mRNA splicing, via spliceosome"/>
    <property type="evidence" value="ECO:0007669"/>
    <property type="project" value="UniProtKB-UniRule"/>
</dbReference>
<feature type="region of interest" description="Disordered" evidence="5">
    <location>
        <begin position="280"/>
        <end position="463"/>
    </location>
</feature>
<gene>
    <name evidence="7" type="ORF">K461DRAFT_272977</name>
</gene>
<dbReference type="PROSITE" id="PS50174">
    <property type="entry name" value="G_PATCH"/>
    <property type="match status" value="1"/>
</dbReference>
<feature type="region of interest" description="Disordered" evidence="5">
    <location>
        <begin position="1"/>
        <end position="176"/>
    </location>
</feature>
<evidence type="ECO:0000256" key="3">
    <source>
        <dbReference type="ARBA" id="ARBA00023242"/>
    </source>
</evidence>